<organism evidence="1 2">
    <name type="scientific">Meloidogyne hapla</name>
    <name type="common">Root-knot nematode worm</name>
    <dbReference type="NCBI Taxonomy" id="6305"/>
    <lineage>
        <taxon>Eukaryota</taxon>
        <taxon>Metazoa</taxon>
        <taxon>Ecdysozoa</taxon>
        <taxon>Nematoda</taxon>
        <taxon>Chromadorea</taxon>
        <taxon>Rhabditida</taxon>
        <taxon>Tylenchina</taxon>
        <taxon>Tylenchomorpha</taxon>
        <taxon>Tylenchoidea</taxon>
        <taxon>Meloidogynidae</taxon>
        <taxon>Meloidogyninae</taxon>
        <taxon>Meloidogyne</taxon>
    </lineage>
</organism>
<dbReference type="WBParaSite" id="MhA1_Contig779.frz3.gene1">
    <property type="protein sequence ID" value="MhA1_Contig779.frz3.gene1"/>
    <property type="gene ID" value="MhA1_Contig779.frz3.gene1"/>
</dbReference>
<evidence type="ECO:0000313" key="1">
    <source>
        <dbReference type="Proteomes" id="UP000095281"/>
    </source>
</evidence>
<proteinExistence type="predicted"/>
<reference evidence="2" key="1">
    <citation type="submission" date="2016-11" db="UniProtKB">
        <authorList>
            <consortium name="WormBaseParasite"/>
        </authorList>
    </citation>
    <scope>IDENTIFICATION</scope>
</reference>
<sequence>MYTFDVAHFEISVALNHDVDDLLVGIVAQIKDSFQMNISTEIDNSLKKNKKLTLSTQNFTLQKDSNEDFQAAIRRFSRRKKRQMHVNSMEETGKCLNLFTKLKIWRKGSCS</sequence>
<dbReference type="Proteomes" id="UP000095281">
    <property type="component" value="Unplaced"/>
</dbReference>
<name>A0A1I8BYZ8_MELHA</name>
<protein>
    <submittedName>
        <fullName evidence="2">IMS_C domain-containing protein</fullName>
    </submittedName>
</protein>
<keyword evidence="1" id="KW-1185">Reference proteome</keyword>
<dbReference type="AlphaFoldDB" id="A0A1I8BYZ8"/>
<evidence type="ECO:0000313" key="2">
    <source>
        <dbReference type="WBParaSite" id="MhA1_Contig779.frz3.gene1"/>
    </source>
</evidence>
<accession>A0A1I8BYZ8</accession>